<proteinExistence type="predicted"/>
<evidence type="ECO:0000313" key="2">
    <source>
        <dbReference type="Proteomes" id="UP000823773"/>
    </source>
</evidence>
<sequence>MTEMRFPLPALLGLGLTQIIGYGTLFYSFSVLVPAIASDFGWTEQWVFATLSGALLVGGLFAPMAGRWADRFGAGRVLSFGSIAAAAALLASAMASERLTFAIALVAMQVASTFVLYSTAFVAIVQFGGCNPRRTITHLTLIAGFASTLFWPLTASLHQSISWRDIYMLFAAMNLFLCLPIHLWLAHLLKGPRHVVAVPVDTQPSERPVTPPAHGTALFTLMLLGFALEGLVLSAVLIHMVPLTVELDLGSSGLLVASLFGPAQVASRLVNMLFGKQITQTSLAVIAACLLVLGLVVLTATAPWLPGAITFAILFGMGSGLISIVSGTLPLELFGKHNYGARLGWVTAAKQLSSAAAPFSLASALAWLGVLPSLWITVATGAAGILTFAAIAVFNRRDQLRASEAGKGLVEV</sequence>
<dbReference type="EMBL" id="JAGGJR010000003">
    <property type="protein sequence ID" value="MBP1873044.1"/>
    <property type="molecule type" value="Genomic_DNA"/>
</dbReference>
<comment type="caution">
    <text evidence="1">The sequence shown here is derived from an EMBL/GenBank/DDBJ whole genome shotgun (WGS) entry which is preliminary data.</text>
</comment>
<protein>
    <submittedName>
        <fullName evidence="1">MFS family permease</fullName>
    </submittedName>
</protein>
<accession>A0ACC5SXC3</accession>
<name>A0ACC5SXC3_ENSAD</name>
<dbReference type="Proteomes" id="UP000823773">
    <property type="component" value="Unassembled WGS sequence"/>
</dbReference>
<keyword evidence="2" id="KW-1185">Reference proteome</keyword>
<reference evidence="1" key="1">
    <citation type="submission" date="2021-03" db="EMBL/GenBank/DDBJ databases">
        <title>Genomic Encyclopedia of Type Strains, Phase IV (KMG-IV): sequencing the most valuable type-strain genomes for metagenomic binning, comparative biology and taxonomic classification.</title>
        <authorList>
            <person name="Goeker M."/>
        </authorList>
    </citation>
    <scope>NUCLEOTIDE SEQUENCE</scope>
    <source>
        <strain evidence="1">DSM 18131</strain>
    </source>
</reference>
<evidence type="ECO:0000313" key="1">
    <source>
        <dbReference type="EMBL" id="MBP1873044.1"/>
    </source>
</evidence>
<organism evidence="1 2">
    <name type="scientific">Ensifer adhaerens</name>
    <name type="common">Sinorhizobium morelense</name>
    <dbReference type="NCBI Taxonomy" id="106592"/>
    <lineage>
        <taxon>Bacteria</taxon>
        <taxon>Pseudomonadati</taxon>
        <taxon>Pseudomonadota</taxon>
        <taxon>Alphaproteobacteria</taxon>
        <taxon>Hyphomicrobiales</taxon>
        <taxon>Rhizobiaceae</taxon>
        <taxon>Sinorhizobium/Ensifer group</taxon>
        <taxon>Ensifer</taxon>
    </lineage>
</organism>
<gene>
    <name evidence="1" type="ORF">J2Z19_002756</name>
</gene>